<organism evidence="1">
    <name type="scientific">viral metagenome</name>
    <dbReference type="NCBI Taxonomy" id="1070528"/>
    <lineage>
        <taxon>unclassified sequences</taxon>
        <taxon>metagenomes</taxon>
        <taxon>organismal metagenomes</taxon>
    </lineage>
</organism>
<protein>
    <submittedName>
        <fullName evidence="1">Uncharacterized protein</fullName>
    </submittedName>
</protein>
<dbReference type="EMBL" id="MN740283">
    <property type="protein sequence ID" value="QHT97844.1"/>
    <property type="molecule type" value="Genomic_DNA"/>
</dbReference>
<dbReference type="AlphaFoldDB" id="A0A6C0IWZ1"/>
<name>A0A6C0IWZ1_9ZZZZ</name>
<proteinExistence type="predicted"/>
<accession>A0A6C0IWZ1</accession>
<sequence>MALRTWTQEDLKQYPYRVLVLFSEDPDVIRIWSDLSESLVTDPMIRVPFSPTQVAEYNQGRPESVLSGPFTRERLLDYCLSRSAQSLRVPRPISGLSEYTSKFCI</sequence>
<reference evidence="1" key="1">
    <citation type="journal article" date="2020" name="Nature">
        <title>Giant virus diversity and host interactions through global metagenomics.</title>
        <authorList>
            <person name="Schulz F."/>
            <person name="Roux S."/>
            <person name="Paez-Espino D."/>
            <person name="Jungbluth S."/>
            <person name="Walsh D.A."/>
            <person name="Denef V.J."/>
            <person name="McMahon K.D."/>
            <person name="Konstantinidis K.T."/>
            <person name="Eloe-Fadrosh E.A."/>
            <person name="Kyrpides N.C."/>
            <person name="Woyke T."/>
        </authorList>
    </citation>
    <scope>NUCLEOTIDE SEQUENCE</scope>
    <source>
        <strain evidence="1">GVMAG-M-3300025572-1</strain>
    </source>
</reference>
<evidence type="ECO:0000313" key="1">
    <source>
        <dbReference type="EMBL" id="QHT97844.1"/>
    </source>
</evidence>